<reference evidence="2 3" key="1">
    <citation type="journal article" date="2022" name="Nat. Genet.">
        <title>Improved pea reference genome and pan-genome highlight genomic features and evolutionary characteristics.</title>
        <authorList>
            <person name="Yang T."/>
            <person name="Liu R."/>
            <person name="Luo Y."/>
            <person name="Hu S."/>
            <person name="Wang D."/>
            <person name="Wang C."/>
            <person name="Pandey M.K."/>
            <person name="Ge S."/>
            <person name="Xu Q."/>
            <person name="Li N."/>
            <person name="Li G."/>
            <person name="Huang Y."/>
            <person name="Saxena R.K."/>
            <person name="Ji Y."/>
            <person name="Li M."/>
            <person name="Yan X."/>
            <person name="He Y."/>
            <person name="Liu Y."/>
            <person name="Wang X."/>
            <person name="Xiang C."/>
            <person name="Varshney R.K."/>
            <person name="Ding H."/>
            <person name="Gao S."/>
            <person name="Zong X."/>
        </authorList>
    </citation>
    <scope>NUCLEOTIDE SEQUENCE [LARGE SCALE GENOMIC DNA]</scope>
    <source>
        <strain evidence="2 3">cv. Zhongwan 6</strain>
    </source>
</reference>
<dbReference type="PROSITE" id="PS50181">
    <property type="entry name" value="FBOX"/>
    <property type="match status" value="1"/>
</dbReference>
<dbReference type="Proteomes" id="UP001058974">
    <property type="component" value="Chromosome 7"/>
</dbReference>
<name>A0A9D4VML8_PEA</name>
<dbReference type="InterPro" id="IPR053781">
    <property type="entry name" value="F-box_AtFBL13-like"/>
</dbReference>
<dbReference type="InterPro" id="IPR032675">
    <property type="entry name" value="LRR_dom_sf"/>
</dbReference>
<evidence type="ECO:0000313" key="2">
    <source>
        <dbReference type="EMBL" id="KAI5386306.1"/>
    </source>
</evidence>
<gene>
    <name evidence="2" type="ORF">KIW84_072736</name>
</gene>
<dbReference type="SUPFAM" id="SSF81383">
    <property type="entry name" value="F-box domain"/>
    <property type="match status" value="1"/>
</dbReference>
<dbReference type="PANTHER" id="PTHR32212:SF269">
    <property type="entry name" value="F-BOX_RNI_FBD-LIKE DOMAIN PROTEIN"/>
    <property type="match status" value="1"/>
</dbReference>
<dbReference type="Pfam" id="PF00646">
    <property type="entry name" value="F-box"/>
    <property type="match status" value="1"/>
</dbReference>
<organism evidence="2 3">
    <name type="scientific">Pisum sativum</name>
    <name type="common">Garden pea</name>
    <name type="synonym">Lathyrus oleraceus</name>
    <dbReference type="NCBI Taxonomy" id="3888"/>
    <lineage>
        <taxon>Eukaryota</taxon>
        <taxon>Viridiplantae</taxon>
        <taxon>Streptophyta</taxon>
        <taxon>Embryophyta</taxon>
        <taxon>Tracheophyta</taxon>
        <taxon>Spermatophyta</taxon>
        <taxon>Magnoliopsida</taxon>
        <taxon>eudicotyledons</taxon>
        <taxon>Gunneridae</taxon>
        <taxon>Pentapetalae</taxon>
        <taxon>rosids</taxon>
        <taxon>fabids</taxon>
        <taxon>Fabales</taxon>
        <taxon>Fabaceae</taxon>
        <taxon>Papilionoideae</taxon>
        <taxon>50 kb inversion clade</taxon>
        <taxon>NPAAA clade</taxon>
        <taxon>Hologalegina</taxon>
        <taxon>IRL clade</taxon>
        <taxon>Fabeae</taxon>
        <taxon>Lathyrus</taxon>
    </lineage>
</organism>
<protein>
    <recommendedName>
        <fullName evidence="1">F-box domain-containing protein</fullName>
    </recommendedName>
</protein>
<accession>A0A9D4VML8</accession>
<dbReference type="InterPro" id="IPR036047">
    <property type="entry name" value="F-box-like_dom_sf"/>
</dbReference>
<evidence type="ECO:0000259" key="1">
    <source>
        <dbReference type="PROSITE" id="PS50181"/>
    </source>
</evidence>
<evidence type="ECO:0000313" key="3">
    <source>
        <dbReference type="Proteomes" id="UP001058974"/>
    </source>
</evidence>
<dbReference type="Gene3D" id="3.80.10.10">
    <property type="entry name" value="Ribonuclease Inhibitor"/>
    <property type="match status" value="1"/>
</dbReference>
<dbReference type="CDD" id="cd22160">
    <property type="entry name" value="F-box_AtFBL13-like"/>
    <property type="match status" value="1"/>
</dbReference>
<dbReference type="InterPro" id="IPR001810">
    <property type="entry name" value="F-box_dom"/>
</dbReference>
<dbReference type="Gramene" id="Psat07G0273600-T1">
    <property type="protein sequence ID" value="KAI5386306.1"/>
    <property type="gene ID" value="KIW84_072736"/>
</dbReference>
<dbReference type="SUPFAM" id="SSF52047">
    <property type="entry name" value="RNI-like"/>
    <property type="match status" value="1"/>
</dbReference>
<dbReference type="PANTHER" id="PTHR32212">
    <property type="entry name" value="CYCLIN-LIKE F-BOX"/>
    <property type="match status" value="1"/>
</dbReference>
<keyword evidence="3" id="KW-1185">Reference proteome</keyword>
<proteinExistence type="predicted"/>
<dbReference type="AlphaFoldDB" id="A0A9D4VML8"/>
<dbReference type="EMBL" id="JAMSHJ010000007">
    <property type="protein sequence ID" value="KAI5386306.1"/>
    <property type="molecule type" value="Genomic_DNA"/>
</dbReference>
<feature type="domain" description="F-box" evidence="1">
    <location>
        <begin position="47"/>
        <end position="100"/>
    </location>
</feature>
<comment type="caution">
    <text evidence="2">The sequence shown here is derived from an EMBL/GenBank/DDBJ whole genome shotgun (WGS) entry which is preliminary data.</text>
</comment>
<sequence length="580" mass="64525">MQIITSQLTTHSSNQVISGITMSNSAPEDETAILPESKRLKHGNENEDKLSDLPDCVILHILSFLNAKEVVRTCILSTRLKNFWKRVPTLVLHSTDFSTFKSFTKFVSKILSLRDGSIALQTLDFERVGSIEPHLLKRIVNYAFARNVQRFGMSVKGDICHILPCISSCRTLTSLKLSVSPKGRHNYGRTMFPKSLDLPALTSLHLGNFAFCASEKGRTEPFSAFNKLNSLVIDNCTVKDAQVLCILSETLVNLTMRNQSSDLYKIELAAPSLCMFTFCGTPYQKLCGSNLSSVEEVNIDAEMLSNYTEPPLVLLSWLLELANIKSLTVSASTLQVLSLIPDLLKDKLTSLCNLKSLKVQMKPLSYGLSMTLRTAKLQKESKAGSEPSSSIPDGIVDFLIQNSPSAEVDIIDCSSPSHFPLGPWFPCSMHQNLYFLFSICLCTYSTALTFCSLPSTALSTTDPNYPVSCPTYFAFSPAYSSVITCNQFSSSIDHLPPFPVSSIFPQFLQPSSRESVVDDLRQRIQQLEQAVLQVQLYIQLAHEEISRERDEMSAIQGHMTMLSKTLAALKRQMQTMGLWQ</sequence>